<evidence type="ECO:0000313" key="3">
    <source>
        <dbReference type="EMBL" id="KUP91052.1"/>
    </source>
</evidence>
<keyword evidence="1" id="KW-0175">Coiled coil</keyword>
<dbReference type="RefSeq" id="WP_082705262.1">
    <property type="nucleotide sequence ID" value="NZ_LPUY01000128.1"/>
</dbReference>
<accession>A0A132BSR5</accession>
<evidence type="ECO:0000313" key="4">
    <source>
        <dbReference type="Proteomes" id="UP000068382"/>
    </source>
</evidence>
<protein>
    <recommendedName>
        <fullName evidence="2">Predicted pPIWI-associating nuclease domain-containing protein</fullName>
    </recommendedName>
</protein>
<dbReference type="EMBL" id="LPUY01000128">
    <property type="protein sequence ID" value="KUP91052.1"/>
    <property type="molecule type" value="Genomic_DNA"/>
</dbReference>
<feature type="coiled-coil region" evidence="1">
    <location>
        <begin position="14"/>
        <end position="70"/>
    </location>
</feature>
<dbReference type="InterPro" id="IPR040556">
    <property type="entry name" value="pP_pnuc_1"/>
</dbReference>
<organism evidence="3 4">
    <name type="scientific">Tritonibacter horizontis</name>
    <dbReference type="NCBI Taxonomy" id="1768241"/>
    <lineage>
        <taxon>Bacteria</taxon>
        <taxon>Pseudomonadati</taxon>
        <taxon>Pseudomonadota</taxon>
        <taxon>Alphaproteobacteria</taxon>
        <taxon>Rhodobacterales</taxon>
        <taxon>Paracoccaceae</taxon>
        <taxon>Tritonibacter</taxon>
    </lineage>
</organism>
<evidence type="ECO:0000256" key="1">
    <source>
        <dbReference type="SAM" id="Coils"/>
    </source>
</evidence>
<name>A0A132BSR5_9RHOB</name>
<keyword evidence="4" id="KW-1185">Reference proteome</keyword>
<gene>
    <name evidence="3" type="ORF">TRIHO_41690</name>
</gene>
<sequence>MARRITPSQFRSKMRQAQSKIRQAESKYKQAVNKLNQEIRTYNSKVRTHNARVRANRDRLRREIQKLQRNSSKTQYVTFRTSVSTVQRSYTTLESRAEAQAYDERFDRFLDLSEREAANSAAVMNVLDGETPEEQSESSLLESGIDDILKAISQDVFDRWHGALFALSPQNPDAARHFCTSARELLTEILEKFAADEEVKNALPDCELTQQGKPTRRAKIRFFFYRHGIADDTATSFVDDDMENVVQLFRVFNDGTHGSSGKFAHAQLMAIRARVEDAVSFLWSIITGSAFAAA</sequence>
<reference evidence="3 4" key="1">
    <citation type="submission" date="2015-12" db="EMBL/GenBank/DDBJ databases">
        <title>Genome sequence of the marine Rhodobacteraceae strain O3.65, Candidatus Tritonibacter horizontis.</title>
        <authorList>
            <person name="Poehlein A."/>
            <person name="Giebel H.A."/>
            <person name="Voget S."/>
            <person name="Brinkhoff T."/>
        </authorList>
    </citation>
    <scope>NUCLEOTIDE SEQUENCE [LARGE SCALE GENOMIC DNA]</scope>
    <source>
        <strain evidence="3 4">O3.65</strain>
    </source>
</reference>
<dbReference type="PATRIC" id="fig|1768241.3.peg.4356"/>
<dbReference type="AlphaFoldDB" id="A0A132BSR5"/>
<feature type="domain" description="Predicted pPIWI-associating nuclease" evidence="2">
    <location>
        <begin position="150"/>
        <end position="282"/>
    </location>
</feature>
<dbReference type="Pfam" id="PF18165">
    <property type="entry name" value="pP_pnuc_1"/>
    <property type="match status" value="1"/>
</dbReference>
<comment type="caution">
    <text evidence="3">The sequence shown here is derived from an EMBL/GenBank/DDBJ whole genome shotgun (WGS) entry which is preliminary data.</text>
</comment>
<dbReference type="OrthoDB" id="1493084at2"/>
<dbReference type="Proteomes" id="UP000068382">
    <property type="component" value="Unassembled WGS sequence"/>
</dbReference>
<proteinExistence type="predicted"/>
<evidence type="ECO:0000259" key="2">
    <source>
        <dbReference type="Pfam" id="PF18165"/>
    </source>
</evidence>